<comment type="subcellular location">
    <subcellularLocation>
        <location evidence="1">Cell membrane</location>
        <topology evidence="1">Multi-pass membrane protein</topology>
    </subcellularLocation>
</comment>
<name>A0A5C5XF14_9PLAN</name>
<evidence type="ECO:0000256" key="5">
    <source>
        <dbReference type="ARBA" id="ARBA00022989"/>
    </source>
</evidence>
<dbReference type="PANTHER" id="PTHR30012">
    <property type="entry name" value="GENERAL SECRETION PATHWAY PROTEIN"/>
    <property type="match status" value="1"/>
</dbReference>
<gene>
    <name evidence="9" type="primary">epsF_2</name>
    <name evidence="9" type="ORF">Pan54_19840</name>
</gene>
<evidence type="ECO:0000313" key="9">
    <source>
        <dbReference type="EMBL" id="TWT61249.1"/>
    </source>
</evidence>
<protein>
    <submittedName>
        <fullName evidence="9">Type II secretion system protein F</fullName>
    </submittedName>
</protein>
<dbReference type="InterPro" id="IPR018076">
    <property type="entry name" value="T2SS_GspF_dom"/>
</dbReference>
<feature type="transmembrane region" description="Helical" evidence="7">
    <location>
        <begin position="223"/>
        <end position="245"/>
    </location>
</feature>
<comment type="similarity">
    <text evidence="2">Belongs to the GSP F family.</text>
</comment>
<dbReference type="Proteomes" id="UP000316095">
    <property type="component" value="Unassembled WGS sequence"/>
</dbReference>
<dbReference type="AlphaFoldDB" id="A0A5C5XF14"/>
<dbReference type="GO" id="GO:0005886">
    <property type="term" value="C:plasma membrane"/>
    <property type="evidence" value="ECO:0007669"/>
    <property type="project" value="UniProtKB-SubCell"/>
</dbReference>
<evidence type="ECO:0000256" key="2">
    <source>
        <dbReference type="ARBA" id="ARBA00005745"/>
    </source>
</evidence>
<evidence type="ECO:0000256" key="3">
    <source>
        <dbReference type="ARBA" id="ARBA00022475"/>
    </source>
</evidence>
<dbReference type="RefSeq" id="WP_146503266.1">
    <property type="nucleotide sequence ID" value="NZ_SJPG01000001.1"/>
</dbReference>
<comment type="caution">
    <text evidence="9">The sequence shown here is derived from an EMBL/GenBank/DDBJ whole genome shotgun (WGS) entry which is preliminary data.</text>
</comment>
<evidence type="ECO:0000259" key="8">
    <source>
        <dbReference type="Pfam" id="PF00482"/>
    </source>
</evidence>
<evidence type="ECO:0000256" key="6">
    <source>
        <dbReference type="ARBA" id="ARBA00023136"/>
    </source>
</evidence>
<dbReference type="InterPro" id="IPR003004">
    <property type="entry name" value="GspF/PilC"/>
</dbReference>
<feature type="transmembrane region" description="Helical" evidence="7">
    <location>
        <begin position="375"/>
        <end position="396"/>
    </location>
</feature>
<evidence type="ECO:0000256" key="7">
    <source>
        <dbReference type="SAM" id="Phobius"/>
    </source>
</evidence>
<dbReference type="PANTHER" id="PTHR30012:SF0">
    <property type="entry name" value="TYPE II SECRETION SYSTEM PROTEIN F-RELATED"/>
    <property type="match status" value="1"/>
</dbReference>
<dbReference type="Gene3D" id="1.20.81.30">
    <property type="entry name" value="Type II secretion system (T2SS), domain F"/>
    <property type="match status" value="2"/>
</dbReference>
<keyword evidence="4 7" id="KW-0812">Transmembrane</keyword>
<keyword evidence="6 7" id="KW-0472">Membrane</keyword>
<organism evidence="9 10">
    <name type="scientific">Rubinisphaera italica</name>
    <dbReference type="NCBI Taxonomy" id="2527969"/>
    <lineage>
        <taxon>Bacteria</taxon>
        <taxon>Pseudomonadati</taxon>
        <taxon>Planctomycetota</taxon>
        <taxon>Planctomycetia</taxon>
        <taxon>Planctomycetales</taxon>
        <taxon>Planctomycetaceae</taxon>
        <taxon>Rubinisphaera</taxon>
    </lineage>
</organism>
<dbReference type="OrthoDB" id="9805682at2"/>
<evidence type="ECO:0000256" key="4">
    <source>
        <dbReference type="ARBA" id="ARBA00022692"/>
    </source>
</evidence>
<dbReference type="EMBL" id="SJPG01000001">
    <property type="protein sequence ID" value="TWT61249.1"/>
    <property type="molecule type" value="Genomic_DNA"/>
</dbReference>
<proteinExistence type="inferred from homology"/>
<keyword evidence="10" id="KW-1185">Reference proteome</keyword>
<evidence type="ECO:0000256" key="1">
    <source>
        <dbReference type="ARBA" id="ARBA00004651"/>
    </source>
</evidence>
<dbReference type="PRINTS" id="PR00812">
    <property type="entry name" value="BCTERIALGSPF"/>
</dbReference>
<accession>A0A5C5XF14</accession>
<keyword evidence="3" id="KW-1003">Cell membrane</keyword>
<evidence type="ECO:0000313" key="10">
    <source>
        <dbReference type="Proteomes" id="UP000316095"/>
    </source>
</evidence>
<feature type="domain" description="Type II secretion system protein GspF" evidence="8">
    <location>
        <begin position="64"/>
        <end position="189"/>
    </location>
</feature>
<feature type="domain" description="Type II secretion system protein GspF" evidence="8">
    <location>
        <begin position="272"/>
        <end position="394"/>
    </location>
</feature>
<keyword evidence="5 7" id="KW-1133">Transmembrane helix</keyword>
<dbReference type="InterPro" id="IPR042094">
    <property type="entry name" value="T2SS_GspF_sf"/>
</dbReference>
<feature type="transmembrane region" description="Helical" evidence="7">
    <location>
        <begin position="167"/>
        <end position="193"/>
    </location>
</feature>
<sequence>MPDFHYIAIDQTGNRQTGTLQADSVEAAQRELKNGRGWTLLEIKEQKQNSTDDKMSRGASEDLAAQLAELTASQLPLEQGLRKLADELAVFSTWGRKRQREQLQRLAGRLEAGQSLDDALHVQGAPADLIAAIRAGLVTGKTGQAMSQYVTYVKDLSTLRSRVSISFIYPAFLFSLAMTIFFGLLIYLGPIILNFSDMFYGFGMQLPLITSSLLETTKFIFDFGAIIFITGLIGVVLFCVLCFVLPRQTVRRMQLSIPIFGSILQSISMSRFTHALGFLTDNDVPLAEALRLAGQSADDSVVAEASQHWAARLEAGESLRDAADRIRGIPADLIESLHWNSDRELLSRALHALGEMYESRARLQAVTITAFTEPVIVIFVGILFMWIVIALFYPLIHLMNTLS</sequence>
<reference evidence="9 10" key="1">
    <citation type="submission" date="2019-02" db="EMBL/GenBank/DDBJ databases">
        <title>Deep-cultivation of Planctomycetes and their phenomic and genomic characterization uncovers novel biology.</title>
        <authorList>
            <person name="Wiegand S."/>
            <person name="Jogler M."/>
            <person name="Boedeker C."/>
            <person name="Pinto D."/>
            <person name="Vollmers J."/>
            <person name="Rivas-Marin E."/>
            <person name="Kohn T."/>
            <person name="Peeters S.H."/>
            <person name="Heuer A."/>
            <person name="Rast P."/>
            <person name="Oberbeckmann S."/>
            <person name="Bunk B."/>
            <person name="Jeske O."/>
            <person name="Meyerdierks A."/>
            <person name="Storesund J.E."/>
            <person name="Kallscheuer N."/>
            <person name="Luecker S."/>
            <person name="Lage O.M."/>
            <person name="Pohl T."/>
            <person name="Merkel B.J."/>
            <person name="Hornburger P."/>
            <person name="Mueller R.-W."/>
            <person name="Bruemmer F."/>
            <person name="Labrenz M."/>
            <person name="Spormann A.M."/>
            <person name="Op Den Camp H."/>
            <person name="Overmann J."/>
            <person name="Amann R."/>
            <person name="Jetten M.S.M."/>
            <person name="Mascher T."/>
            <person name="Medema M.H."/>
            <person name="Devos D.P."/>
            <person name="Kaster A.-K."/>
            <person name="Ovreas L."/>
            <person name="Rohde M."/>
            <person name="Galperin M.Y."/>
            <person name="Jogler C."/>
        </authorList>
    </citation>
    <scope>NUCLEOTIDE SEQUENCE [LARGE SCALE GENOMIC DNA]</scope>
    <source>
        <strain evidence="9 10">Pan54</strain>
    </source>
</reference>
<dbReference type="Pfam" id="PF00482">
    <property type="entry name" value="T2SSF"/>
    <property type="match status" value="2"/>
</dbReference>